<accession>A0A3E4WVN5</accession>
<reference evidence="1 2" key="1">
    <citation type="submission" date="2018-08" db="EMBL/GenBank/DDBJ databases">
        <title>A genome reference for cultivated species of the human gut microbiota.</title>
        <authorList>
            <person name="Zou Y."/>
            <person name="Xue W."/>
            <person name="Luo G."/>
        </authorList>
    </citation>
    <scope>NUCLEOTIDE SEQUENCE [LARGE SCALE GENOMIC DNA]</scope>
    <source>
        <strain evidence="1 2">OM08-12AT</strain>
    </source>
</reference>
<sequence>MKLNSYYKKSMRKIDKNYERIVKTYGGALQYLVEKDQESSSIEFSVEECKSKIEDIQNDLSDLKYAIEYIDEQIRSNYIDLCNGINERLSNIDTSIEMLSDEIFDRKIEEILKNK</sequence>
<protein>
    <submittedName>
        <fullName evidence="1">Uncharacterized protein</fullName>
    </submittedName>
</protein>
<dbReference type="Gene3D" id="1.20.5.170">
    <property type="match status" value="1"/>
</dbReference>
<dbReference type="AlphaFoldDB" id="A0A3E4WVN5"/>
<evidence type="ECO:0000313" key="2">
    <source>
        <dbReference type="Proteomes" id="UP000260717"/>
    </source>
</evidence>
<name>A0A3E4WVN5_9FIRM</name>
<comment type="caution">
    <text evidence="1">The sequence shown here is derived from an EMBL/GenBank/DDBJ whole genome shotgun (WGS) entry which is preliminary data.</text>
</comment>
<evidence type="ECO:0000313" key="1">
    <source>
        <dbReference type="EMBL" id="RGM46107.1"/>
    </source>
</evidence>
<dbReference type="Proteomes" id="UP000260717">
    <property type="component" value="Unassembled WGS sequence"/>
</dbReference>
<gene>
    <name evidence="1" type="ORF">DXC13_12465</name>
</gene>
<proteinExistence type="predicted"/>
<dbReference type="EMBL" id="QSTI01000023">
    <property type="protein sequence ID" value="RGM46107.1"/>
    <property type="molecule type" value="Genomic_DNA"/>
</dbReference>
<organism evidence="1 2">
    <name type="scientific">Agathobacter rectalis</name>
    <dbReference type="NCBI Taxonomy" id="39491"/>
    <lineage>
        <taxon>Bacteria</taxon>
        <taxon>Bacillati</taxon>
        <taxon>Bacillota</taxon>
        <taxon>Clostridia</taxon>
        <taxon>Lachnospirales</taxon>
        <taxon>Lachnospiraceae</taxon>
        <taxon>Agathobacter</taxon>
    </lineage>
</organism>